<protein>
    <submittedName>
        <fullName evidence="1">Secreted antigen 3</fullName>
    </submittedName>
</protein>
<dbReference type="EMBL" id="JAHBMH010000076">
    <property type="protein sequence ID" value="KAK1932183.1"/>
    <property type="molecule type" value="Genomic_DNA"/>
</dbReference>
<reference evidence="1" key="2">
    <citation type="submission" date="2021-05" db="EMBL/GenBank/DDBJ databases">
        <authorList>
            <person name="Pain A."/>
        </authorList>
    </citation>
    <scope>NUCLEOTIDE SEQUENCE</scope>
    <source>
        <strain evidence="1">1802A</strain>
    </source>
</reference>
<evidence type="ECO:0000313" key="1">
    <source>
        <dbReference type="EMBL" id="KAK1932183.1"/>
    </source>
</evidence>
<dbReference type="AlphaFoldDB" id="A0AAD9LD22"/>
<gene>
    <name evidence="1" type="ORF">X943_002527</name>
</gene>
<keyword evidence="2" id="KW-1185">Reference proteome</keyword>
<dbReference type="Proteomes" id="UP001195914">
    <property type="component" value="Unassembled WGS sequence"/>
</dbReference>
<name>A0AAD9LD22_BABDI</name>
<accession>A0AAD9LD22</accession>
<evidence type="ECO:0000313" key="2">
    <source>
        <dbReference type="Proteomes" id="UP001195914"/>
    </source>
</evidence>
<proteinExistence type="predicted"/>
<sequence length="437" mass="47121">MSEKGTCNFKDPETLKDILELLHKIGTARGISGPVLGTLEEEAKKYFKDGSEDSGLTSSLGTVFTNAQSIRESILETGRTIGTYNNFESAHRSHEDCPVKISNALKKCLPKAYAALLFMLFNCDGGMTKYSLGAWSGQKVNDSGVSNNDLCNWLTKEEKTLSGGTKPFTPGLVKRGFSDGELDESNTADNVAENIKQSLGHDSAGSLQNVLCGFMFSCPWDDALTGHACLFLHKFCSEVSTEGERLKGKFKGYSEELKDVCLGLQSSLQPFVSGSSQSHILAVSQKVDNVYSGVFKNDSLDAYCDWLKRNLQNIIQSLNLMSEDCKNWGSPHSFEWGYTAGPFLYGFVPKDKSWMNHIKENLPPKIKSLTASLEKLEKALQTSSSVSSSSSSSAGATAGGVFTGILGTGGLGAGAAYGLNLFGFKNLVTSLISSLLK</sequence>
<comment type="caution">
    <text evidence="1">The sequence shown here is derived from an EMBL/GenBank/DDBJ whole genome shotgun (WGS) entry which is preliminary data.</text>
</comment>
<organism evidence="1 2">
    <name type="scientific">Babesia divergens</name>
    <dbReference type="NCBI Taxonomy" id="32595"/>
    <lineage>
        <taxon>Eukaryota</taxon>
        <taxon>Sar</taxon>
        <taxon>Alveolata</taxon>
        <taxon>Apicomplexa</taxon>
        <taxon>Aconoidasida</taxon>
        <taxon>Piroplasmida</taxon>
        <taxon>Babesiidae</taxon>
        <taxon>Babesia</taxon>
    </lineage>
</organism>
<reference evidence="1" key="1">
    <citation type="journal article" date="2014" name="Nucleic Acids Res.">
        <title>The evolutionary dynamics of variant antigen genes in Babesia reveal a history of genomic innovation underlying host-parasite interaction.</title>
        <authorList>
            <person name="Jackson A.P."/>
            <person name="Otto T.D."/>
            <person name="Darby A."/>
            <person name="Ramaprasad A."/>
            <person name="Xia D."/>
            <person name="Echaide I.E."/>
            <person name="Farber M."/>
            <person name="Gahlot S."/>
            <person name="Gamble J."/>
            <person name="Gupta D."/>
            <person name="Gupta Y."/>
            <person name="Jackson L."/>
            <person name="Malandrin L."/>
            <person name="Malas T.B."/>
            <person name="Moussa E."/>
            <person name="Nair M."/>
            <person name="Reid A.J."/>
            <person name="Sanders M."/>
            <person name="Sharma J."/>
            <person name="Tracey A."/>
            <person name="Quail M.A."/>
            <person name="Weir W."/>
            <person name="Wastling J.M."/>
            <person name="Hall N."/>
            <person name="Willadsen P."/>
            <person name="Lingelbach K."/>
            <person name="Shiels B."/>
            <person name="Tait A."/>
            <person name="Berriman M."/>
            <person name="Allred D.R."/>
            <person name="Pain A."/>
        </authorList>
    </citation>
    <scope>NUCLEOTIDE SEQUENCE</scope>
    <source>
        <strain evidence="1">1802A</strain>
    </source>
</reference>